<feature type="modified residue" description="4-aspartylphosphate" evidence="5">
    <location>
        <position position="52"/>
    </location>
</feature>
<feature type="domain" description="Sigma-54 factor interaction" evidence="6">
    <location>
        <begin position="138"/>
        <end position="367"/>
    </location>
</feature>
<dbReference type="FunFam" id="3.40.50.300:FF:000006">
    <property type="entry name" value="DNA-binding transcriptional regulator NtrC"/>
    <property type="match status" value="1"/>
</dbReference>
<dbReference type="InterPro" id="IPR009057">
    <property type="entry name" value="Homeodomain-like_sf"/>
</dbReference>
<evidence type="ECO:0000259" key="6">
    <source>
        <dbReference type="PROSITE" id="PS50045"/>
    </source>
</evidence>
<keyword evidence="4" id="KW-0804">Transcription</keyword>
<dbReference type="AlphaFoldDB" id="A0A2N8ZLN9"/>
<evidence type="ECO:0000256" key="1">
    <source>
        <dbReference type="ARBA" id="ARBA00022741"/>
    </source>
</evidence>
<dbReference type="PROSITE" id="PS50045">
    <property type="entry name" value="SIGMA54_INTERACT_4"/>
    <property type="match status" value="1"/>
</dbReference>
<dbReference type="SMART" id="SM00448">
    <property type="entry name" value="REC"/>
    <property type="match status" value="1"/>
</dbReference>
<evidence type="ECO:0000256" key="5">
    <source>
        <dbReference type="PROSITE-ProRule" id="PRU00169"/>
    </source>
</evidence>
<dbReference type="InterPro" id="IPR011006">
    <property type="entry name" value="CheY-like_superfamily"/>
</dbReference>
<accession>A0A2N8ZLN9</accession>
<evidence type="ECO:0000256" key="3">
    <source>
        <dbReference type="ARBA" id="ARBA00023015"/>
    </source>
</evidence>
<reference evidence="8 9" key="1">
    <citation type="submission" date="2017-10" db="EMBL/GenBank/DDBJ databases">
        <authorList>
            <person name="Banno H."/>
            <person name="Chua N.-H."/>
        </authorList>
    </citation>
    <scope>NUCLEOTIDE SEQUENCE [LARGE SCALE GENOMIC DNA]</scope>
    <source>
        <strain evidence="8">Vibrio tapetis CECT4600</strain>
    </source>
</reference>
<dbReference type="KEGG" id="vta:B1220"/>
<dbReference type="PROSITE" id="PS00688">
    <property type="entry name" value="SIGMA54_INTERACT_3"/>
    <property type="match status" value="1"/>
</dbReference>
<dbReference type="InterPro" id="IPR003593">
    <property type="entry name" value="AAA+_ATPase"/>
</dbReference>
<dbReference type="InterPro" id="IPR027417">
    <property type="entry name" value="P-loop_NTPase"/>
</dbReference>
<evidence type="ECO:0000313" key="8">
    <source>
        <dbReference type="EMBL" id="SON52831.1"/>
    </source>
</evidence>
<dbReference type="InterPro" id="IPR001789">
    <property type="entry name" value="Sig_transdc_resp-reg_receiver"/>
</dbReference>
<dbReference type="PROSITE" id="PS50110">
    <property type="entry name" value="RESPONSE_REGULATORY"/>
    <property type="match status" value="1"/>
</dbReference>
<dbReference type="InterPro" id="IPR025662">
    <property type="entry name" value="Sigma_54_int_dom_ATP-bd_1"/>
</dbReference>
<dbReference type="GO" id="GO:0006355">
    <property type="term" value="P:regulation of DNA-templated transcription"/>
    <property type="evidence" value="ECO:0007669"/>
    <property type="project" value="InterPro"/>
</dbReference>
<dbReference type="CDD" id="cd00009">
    <property type="entry name" value="AAA"/>
    <property type="match status" value="1"/>
</dbReference>
<protein>
    <submittedName>
        <fullName evidence="8">Helix-turn-helix, Fis-type</fullName>
    </submittedName>
</protein>
<dbReference type="SUPFAM" id="SSF52172">
    <property type="entry name" value="CheY-like"/>
    <property type="match status" value="1"/>
</dbReference>
<dbReference type="PANTHER" id="PTHR32071">
    <property type="entry name" value="TRANSCRIPTIONAL REGULATORY PROTEIN"/>
    <property type="match status" value="1"/>
</dbReference>
<evidence type="ECO:0000313" key="9">
    <source>
        <dbReference type="Proteomes" id="UP000235828"/>
    </source>
</evidence>
<evidence type="ECO:0000256" key="2">
    <source>
        <dbReference type="ARBA" id="ARBA00022840"/>
    </source>
</evidence>
<dbReference type="Gene3D" id="1.10.8.60">
    <property type="match status" value="1"/>
</dbReference>
<dbReference type="PROSITE" id="PS00675">
    <property type="entry name" value="SIGMA54_INTERACT_1"/>
    <property type="match status" value="1"/>
</dbReference>
<dbReference type="Proteomes" id="UP000235828">
    <property type="component" value="Chromosome B"/>
</dbReference>
<dbReference type="InterPro" id="IPR025944">
    <property type="entry name" value="Sigma_54_int_dom_CS"/>
</dbReference>
<dbReference type="EMBL" id="LT960612">
    <property type="protein sequence ID" value="SON52831.1"/>
    <property type="molecule type" value="Genomic_DNA"/>
</dbReference>
<keyword evidence="9" id="KW-1185">Reference proteome</keyword>
<dbReference type="Gene3D" id="3.40.50.2300">
    <property type="match status" value="1"/>
</dbReference>
<dbReference type="InterPro" id="IPR058031">
    <property type="entry name" value="AAA_lid_NorR"/>
</dbReference>
<dbReference type="InterPro" id="IPR002078">
    <property type="entry name" value="Sigma_54_int"/>
</dbReference>
<dbReference type="Gene3D" id="3.40.50.300">
    <property type="entry name" value="P-loop containing nucleotide triphosphate hydrolases"/>
    <property type="match status" value="1"/>
</dbReference>
<sequence>MSKLLIVDDDHGISRTLQLHFQSMSHQVEVANCVDDGVELARNFQPDVIILDIRMEGKSGLEGIPEFKQCCKDCRIIMITAFHDMDSTIAAMQQGADEYIHKPIDIDELDDAVNTALEYQATNAQEGISIPDTFGHSMVGSSHAMKEIYKTIGRVALTNASIMITGESGTGKEMVARAIHNAGRPKTAPFVAINCAALVENLLESEMFGHKKGAFTGALSDQVGKFELASDGTLFLDEVGELAPQIQAKLLRVLQEKEFTPLGSKIPHTSSARIISATNVNLEQAIVDKAFREDLFYRLQVVQVHIPPLRERKEDLEDLIPALLSRANKELGTQVSKVSLDAMKKLCDYHWPGNVRELENTLTKAVALCPGDTLTAELFDSLRIEEKEPLNSNADASNLSLQDIEYNHVNSVLKNVDGHKGKACEILKISRPKLQRILERQDEIAQKTQI</sequence>
<name>A0A2N8ZLN9_9VIBR</name>
<gene>
    <name evidence="8" type="ORF">VTAP4600_B1220</name>
</gene>
<dbReference type="GO" id="GO:0005524">
    <property type="term" value="F:ATP binding"/>
    <property type="evidence" value="ECO:0007669"/>
    <property type="project" value="UniProtKB-KW"/>
</dbReference>
<proteinExistence type="predicted"/>
<keyword evidence="3" id="KW-0805">Transcription regulation</keyword>
<dbReference type="GO" id="GO:0000160">
    <property type="term" value="P:phosphorelay signal transduction system"/>
    <property type="evidence" value="ECO:0007669"/>
    <property type="project" value="InterPro"/>
</dbReference>
<dbReference type="SMART" id="SM00382">
    <property type="entry name" value="AAA"/>
    <property type="match status" value="1"/>
</dbReference>
<dbReference type="Pfam" id="PF00072">
    <property type="entry name" value="Response_reg"/>
    <property type="match status" value="1"/>
</dbReference>
<evidence type="ECO:0000256" key="4">
    <source>
        <dbReference type="ARBA" id="ARBA00023163"/>
    </source>
</evidence>
<dbReference type="OrthoDB" id="9804019at2"/>
<feature type="domain" description="Response regulatory" evidence="7">
    <location>
        <begin position="3"/>
        <end position="117"/>
    </location>
</feature>
<dbReference type="Pfam" id="PF25601">
    <property type="entry name" value="AAA_lid_14"/>
    <property type="match status" value="1"/>
</dbReference>
<keyword evidence="1" id="KW-0547">Nucleotide-binding</keyword>
<keyword evidence="2" id="KW-0067">ATP-binding</keyword>
<dbReference type="RefSeq" id="WP_102524984.1">
    <property type="nucleotide sequence ID" value="NZ_LT960612.1"/>
</dbReference>
<dbReference type="Gene3D" id="1.10.10.60">
    <property type="entry name" value="Homeodomain-like"/>
    <property type="match status" value="1"/>
</dbReference>
<dbReference type="SUPFAM" id="SSF46689">
    <property type="entry name" value="Homeodomain-like"/>
    <property type="match status" value="1"/>
</dbReference>
<organism evidence="8 9">
    <name type="scientific">Vibrio tapetis subsp. tapetis</name>
    <dbReference type="NCBI Taxonomy" id="1671868"/>
    <lineage>
        <taxon>Bacteria</taxon>
        <taxon>Pseudomonadati</taxon>
        <taxon>Pseudomonadota</taxon>
        <taxon>Gammaproteobacteria</taxon>
        <taxon>Vibrionales</taxon>
        <taxon>Vibrionaceae</taxon>
        <taxon>Vibrio</taxon>
    </lineage>
</organism>
<dbReference type="SUPFAM" id="SSF52540">
    <property type="entry name" value="P-loop containing nucleoside triphosphate hydrolases"/>
    <property type="match status" value="1"/>
</dbReference>
<keyword evidence="5" id="KW-0597">Phosphoprotein</keyword>
<evidence type="ECO:0000259" key="7">
    <source>
        <dbReference type="PROSITE" id="PS50110"/>
    </source>
</evidence>
<dbReference type="Pfam" id="PF00158">
    <property type="entry name" value="Sigma54_activat"/>
    <property type="match status" value="1"/>
</dbReference>